<gene>
    <name evidence="2" type="ORF">GJ689_10505</name>
    <name evidence="3" type="ORF">RHODGE_RHODGE_02567</name>
</gene>
<organism evidence="3 4">
    <name type="scientific">Rhodoplanes serenus</name>
    <dbReference type="NCBI Taxonomy" id="200615"/>
    <lineage>
        <taxon>Bacteria</taxon>
        <taxon>Pseudomonadati</taxon>
        <taxon>Pseudomonadota</taxon>
        <taxon>Alphaproteobacteria</taxon>
        <taxon>Hyphomicrobiales</taxon>
        <taxon>Nitrobacteraceae</taxon>
        <taxon>Rhodoplanes</taxon>
    </lineage>
</organism>
<evidence type="ECO:0000313" key="2">
    <source>
        <dbReference type="EMBL" id="MTW16634.1"/>
    </source>
</evidence>
<feature type="compositionally biased region" description="Acidic residues" evidence="1">
    <location>
        <begin position="60"/>
        <end position="77"/>
    </location>
</feature>
<accession>A0A327KAP8</accession>
<dbReference type="EMBL" id="WNKV01000007">
    <property type="protein sequence ID" value="MTW16634.1"/>
    <property type="molecule type" value="Genomic_DNA"/>
</dbReference>
<reference evidence="2 5" key="3">
    <citation type="submission" date="2019-11" db="EMBL/GenBank/DDBJ databases">
        <title>Whole-genome sequence of Rhodoplanes serenus DSM 18633, type strain.</title>
        <authorList>
            <person name="Kyndt J.A."/>
            <person name="Meyer T.E."/>
        </authorList>
    </citation>
    <scope>NUCLEOTIDE SEQUENCE [LARGE SCALE GENOMIC DNA]</scope>
    <source>
        <strain evidence="2 5">DSM 18633</strain>
    </source>
</reference>
<dbReference type="Proteomes" id="UP000438991">
    <property type="component" value="Unassembled WGS sequence"/>
</dbReference>
<evidence type="ECO:0000313" key="3">
    <source>
        <dbReference type="EMBL" id="VCU09395.1"/>
    </source>
</evidence>
<dbReference type="Proteomes" id="UP000289200">
    <property type="component" value="Unassembled WGS sequence"/>
</dbReference>
<dbReference type="InterPro" id="IPR012644">
    <property type="entry name" value="CHP02300_FYDLN_acid"/>
</dbReference>
<keyword evidence="4" id="KW-1185">Reference proteome</keyword>
<evidence type="ECO:0000313" key="4">
    <source>
        <dbReference type="Proteomes" id="UP000289200"/>
    </source>
</evidence>
<comment type="caution">
    <text evidence="3">The sequence shown here is derived from an EMBL/GenBank/DDBJ whole genome shotgun (WGS) entry which is preliminary data.</text>
</comment>
<dbReference type="Pfam" id="PF09538">
    <property type="entry name" value="FYDLN_acid"/>
    <property type="match status" value="1"/>
</dbReference>
<dbReference type="RefSeq" id="WP_111384675.1">
    <property type="nucleotide sequence ID" value="NZ_NPEW01000051.1"/>
</dbReference>
<dbReference type="NCBIfam" id="TIGR02300">
    <property type="entry name" value="FYDLN_acid"/>
    <property type="match status" value="1"/>
</dbReference>
<sequence>MAKPELGTKRLCAACGAKFYDLAKDPITCPKCGSIYEVTLPTAPRGRPDAAASRAAVQDELPESSEAEFVSLEEADAEASGGKKAAVGEDIADVEDDVDIDESLDDDAFIDETEEEDTDVSEILGGDIEDEEET</sequence>
<evidence type="ECO:0000256" key="1">
    <source>
        <dbReference type="SAM" id="MobiDB-lite"/>
    </source>
</evidence>
<protein>
    <submittedName>
        <fullName evidence="2">TIGR02300 family protein</fullName>
    </submittedName>
</protein>
<evidence type="ECO:0000313" key="5">
    <source>
        <dbReference type="Proteomes" id="UP000438991"/>
    </source>
</evidence>
<feature type="region of interest" description="Disordered" evidence="1">
    <location>
        <begin position="41"/>
        <end position="134"/>
    </location>
</feature>
<reference evidence="4" key="2">
    <citation type="submission" date="2018-10" db="EMBL/GenBank/DDBJ databases">
        <authorList>
            <person name="Peiro R."/>
            <person name="Begona"/>
            <person name="Cbmso G."/>
            <person name="Lopez M."/>
            <person name="Gonzalez S."/>
            <person name="Sacristan E."/>
            <person name="Castillo E."/>
        </authorList>
    </citation>
    <scope>NUCLEOTIDE SEQUENCE [LARGE SCALE GENOMIC DNA]</scope>
</reference>
<dbReference type="EMBL" id="UWOC01000147">
    <property type="protein sequence ID" value="VCU09395.1"/>
    <property type="molecule type" value="Genomic_DNA"/>
</dbReference>
<name>A0A327KAP8_9BRAD</name>
<proteinExistence type="predicted"/>
<dbReference type="OrthoDB" id="9815689at2"/>
<feature type="compositionally biased region" description="Acidic residues" evidence="1">
    <location>
        <begin position="90"/>
        <end position="120"/>
    </location>
</feature>
<dbReference type="AlphaFoldDB" id="A0A327KAP8"/>
<reference evidence="3" key="1">
    <citation type="submission" date="2018-10" db="EMBL/GenBank/DDBJ databases">
        <authorList>
            <person name="Peiro R."/>
            <person name="Begona"/>
            <person name="Cbmso G."/>
            <person name="Lopez M."/>
            <person name="Gonzalez S."/>
            <person name="Sacristan E."/>
            <person name="Castillo E."/>
        </authorList>
    </citation>
    <scope>NUCLEOTIDE SEQUENCE</scope>
    <source>
        <strain evidence="3">Rhod_genome</strain>
    </source>
</reference>